<protein>
    <submittedName>
        <fullName evidence="11">ShlB/FhaC/HecB family hemolysin secretion/activation protein</fullName>
    </submittedName>
</protein>
<dbReference type="PIRSF" id="PIRSF029745">
    <property type="entry name" value="FhaC"/>
    <property type="match status" value="1"/>
</dbReference>
<dbReference type="Proteomes" id="UP001271591">
    <property type="component" value="Unassembled WGS sequence"/>
</dbReference>
<proteinExistence type="inferred from homology"/>
<dbReference type="Gene3D" id="3.10.20.310">
    <property type="entry name" value="membrane protein fhac"/>
    <property type="match status" value="1"/>
</dbReference>
<organism evidence="11 12">
    <name type="scientific">Escherichia coli</name>
    <dbReference type="NCBI Taxonomy" id="562"/>
    <lineage>
        <taxon>Bacteria</taxon>
        <taxon>Pseudomonadati</taxon>
        <taxon>Pseudomonadota</taxon>
        <taxon>Gammaproteobacteria</taxon>
        <taxon>Enterobacterales</taxon>
        <taxon>Enterobacteriaceae</taxon>
        <taxon>Escherichia</taxon>
    </lineage>
</organism>
<dbReference type="InterPro" id="IPR005565">
    <property type="entry name" value="Hemolysn_activator_HlyB_C"/>
</dbReference>
<reference evidence="11" key="1">
    <citation type="submission" date="2023-10" db="EMBL/GenBank/DDBJ databases">
        <title>Draft Genome Sequence of a Shiga toxin-producing Escherichia coli strain from deer meat showing an IS-element integration in the B-subunit of the Shiga toxin Stx2b gene.</title>
        <authorList>
            <person name="Projahn M."/>
            <person name="Borowiak M."/>
        </authorList>
    </citation>
    <scope>NUCLEOTIDE SEQUENCE</scope>
    <source>
        <strain evidence="11">BfR-EC-18960</strain>
    </source>
</reference>
<dbReference type="Pfam" id="PF17287">
    <property type="entry name" value="POTRA_3"/>
    <property type="match status" value="1"/>
</dbReference>
<dbReference type="GO" id="GO:0046819">
    <property type="term" value="P:protein secretion by the type V secretion system"/>
    <property type="evidence" value="ECO:0007669"/>
    <property type="project" value="TreeGrafter"/>
</dbReference>
<evidence type="ECO:0000256" key="8">
    <source>
        <dbReference type="ARBA" id="ARBA00023237"/>
    </source>
</evidence>
<dbReference type="EMBL" id="JAWPMK010000001">
    <property type="protein sequence ID" value="MDW9350949.1"/>
    <property type="molecule type" value="Genomic_DNA"/>
</dbReference>
<dbReference type="InterPro" id="IPR027282">
    <property type="entry name" value="TPS"/>
</dbReference>
<keyword evidence="5 9" id="KW-0812">Transmembrane</keyword>
<keyword evidence="7 9" id="KW-0472">Membrane</keyword>
<keyword evidence="9" id="KW-1133">Transmembrane helix</keyword>
<evidence type="ECO:0000313" key="11">
    <source>
        <dbReference type="EMBL" id="MDW9350949.1"/>
    </source>
</evidence>
<dbReference type="InterPro" id="IPR051544">
    <property type="entry name" value="TPS_OM_transporter"/>
</dbReference>
<keyword evidence="3" id="KW-0813">Transport</keyword>
<gene>
    <name evidence="11" type="ORF">R8G00_15335</name>
</gene>
<evidence type="ECO:0000256" key="7">
    <source>
        <dbReference type="ARBA" id="ARBA00023136"/>
    </source>
</evidence>
<dbReference type="InterPro" id="IPR013686">
    <property type="entry name" value="Polypept-transport_assoc_ShlB"/>
</dbReference>
<sequence>MQHRQNNILTKTSLLFRAVSVPCYDIFRRARASSGICYLSLSVFSGFFIPAFSSPAAMLSPGDRSAIQQQQQQLLDENQRQRDALERSAPLTVIPSPEMSAGTEGPCFTVSRIVVSGATRLTSAETDRLVAPWVNQCLNITGLTAVTDAVTDGYIRRGYITSRAFLTEQDLSGGVLHITVMEGRLQQIRAEGADLPGRTLKMVFPGMEGKVLNLRDIEQGMEQINRLRTEPVQIEISPGDREGWSVVTLTASPEWPVTGSVGIDNSGQKNTGTGQLNGVLSFNNPLGLADNWFVSGGRSSDFSVSHDARNFAAGVSLPYGYTLVDYTYSWSDYLSTIDNRGWRWRSTGDLQTHRLGLSHVLFRNGDMKTALTGGLQHRIIHNYLDDVLLQGSSRKLTSFSVGLNHTHKFLGGVGTLNPVFTRGMPWFGAESDHGKRGDLPVNQFRKWSLSASFQRPVTDRVWWLTSAYAQWSPDRLHGVEQLSLGGESSVRGFKEQYISGNNGGYLRNELSWSLFSLPYVGTVRAVTALDGGWLHSDRDDLYSSGTLWGAAAGLSTTSGHVSGSFTAGLPLVYPDWLAPDHLTVYWRVAVAF</sequence>
<evidence type="ECO:0000256" key="9">
    <source>
        <dbReference type="SAM" id="Phobius"/>
    </source>
</evidence>
<name>A0AAP6AZW4_ECOLX</name>
<keyword evidence="4" id="KW-1134">Transmembrane beta strand</keyword>
<dbReference type="PANTHER" id="PTHR34597:SF3">
    <property type="entry name" value="OUTER MEMBRANE TRANSPORTER CDIB"/>
    <property type="match status" value="1"/>
</dbReference>
<dbReference type="GO" id="GO:0098046">
    <property type="term" value="C:type V protein secretion system complex"/>
    <property type="evidence" value="ECO:0007669"/>
    <property type="project" value="TreeGrafter"/>
</dbReference>
<evidence type="ECO:0000256" key="4">
    <source>
        <dbReference type="ARBA" id="ARBA00022452"/>
    </source>
</evidence>
<dbReference type="RefSeq" id="WP_024196237.1">
    <property type="nucleotide sequence ID" value="NZ_JAETYC010000019.1"/>
</dbReference>
<comment type="subcellular location">
    <subcellularLocation>
        <location evidence="1">Cell outer membrane</location>
    </subcellularLocation>
</comment>
<keyword evidence="6" id="KW-0653">Protein transport</keyword>
<dbReference type="PANTHER" id="PTHR34597">
    <property type="entry name" value="SLR1661 PROTEIN"/>
    <property type="match status" value="1"/>
</dbReference>
<dbReference type="AlphaFoldDB" id="A0AAP6AZW4"/>
<comment type="caution">
    <text evidence="11">The sequence shown here is derived from an EMBL/GenBank/DDBJ whole genome shotgun (WGS) entry which is preliminary data.</text>
</comment>
<evidence type="ECO:0000256" key="1">
    <source>
        <dbReference type="ARBA" id="ARBA00004442"/>
    </source>
</evidence>
<dbReference type="InterPro" id="IPR035251">
    <property type="entry name" value="ShlB_POTRA"/>
</dbReference>
<evidence type="ECO:0000256" key="3">
    <source>
        <dbReference type="ARBA" id="ARBA00022448"/>
    </source>
</evidence>
<dbReference type="Pfam" id="PF03865">
    <property type="entry name" value="ShlB"/>
    <property type="match status" value="1"/>
</dbReference>
<dbReference type="Gene3D" id="2.40.160.50">
    <property type="entry name" value="membrane protein fhac: a member of the omp85/tpsb transporter family"/>
    <property type="match status" value="1"/>
</dbReference>
<feature type="transmembrane region" description="Helical" evidence="9">
    <location>
        <begin position="36"/>
        <end position="59"/>
    </location>
</feature>
<keyword evidence="8" id="KW-0998">Cell outer membrane</keyword>
<evidence type="ECO:0000256" key="6">
    <source>
        <dbReference type="ARBA" id="ARBA00022927"/>
    </source>
</evidence>
<comment type="similarity">
    <text evidence="2">Belongs to the TPS (TC 1.B.20) family.</text>
</comment>
<dbReference type="PROSITE" id="PS51779">
    <property type="entry name" value="POTRA"/>
    <property type="match status" value="1"/>
</dbReference>
<evidence type="ECO:0000313" key="12">
    <source>
        <dbReference type="Proteomes" id="UP001271591"/>
    </source>
</evidence>
<evidence type="ECO:0000256" key="2">
    <source>
        <dbReference type="ARBA" id="ARBA00009055"/>
    </source>
</evidence>
<dbReference type="GO" id="GO:0009279">
    <property type="term" value="C:cell outer membrane"/>
    <property type="evidence" value="ECO:0007669"/>
    <property type="project" value="UniProtKB-SubCell"/>
</dbReference>
<dbReference type="GO" id="GO:0008320">
    <property type="term" value="F:protein transmembrane transporter activity"/>
    <property type="evidence" value="ECO:0007669"/>
    <property type="project" value="TreeGrafter"/>
</dbReference>
<dbReference type="Pfam" id="PF08479">
    <property type="entry name" value="POTRA_2"/>
    <property type="match status" value="1"/>
</dbReference>
<evidence type="ECO:0000256" key="5">
    <source>
        <dbReference type="ARBA" id="ARBA00022692"/>
    </source>
</evidence>
<feature type="domain" description="POTRA" evidence="10">
    <location>
        <begin position="108"/>
        <end position="183"/>
    </location>
</feature>
<evidence type="ECO:0000259" key="10">
    <source>
        <dbReference type="PROSITE" id="PS51779"/>
    </source>
</evidence>
<dbReference type="InterPro" id="IPR034746">
    <property type="entry name" value="POTRA"/>
</dbReference>
<accession>A0AAP6AZW4</accession>